<evidence type="ECO:0000256" key="1">
    <source>
        <dbReference type="SAM" id="SignalP"/>
    </source>
</evidence>
<evidence type="ECO:0000313" key="2">
    <source>
        <dbReference type="EMBL" id="KAF2231012.1"/>
    </source>
</evidence>
<sequence length="186" mass="19744">MRSFVILLSFIAALAVGASKIEQRDALTIGRLYGYGTNIGGLPLFYGDGIAYLGKNAPSNVSLAMNVTFLHPSSSNMSVIADPLNSNTTILTPPSLFINAAPNAVEPAGFITLDNTTNSTTETDFTIFGSALYFKNSSGPIQAQFYASPTDTDGTYVLKWNTNNIVESNSVPVTLKNIAPPSILAR</sequence>
<name>A0A6A6GZ48_VIRVR</name>
<feature type="signal peptide" evidence="1">
    <location>
        <begin position="1"/>
        <end position="18"/>
    </location>
</feature>
<keyword evidence="1" id="KW-0732">Signal</keyword>
<accession>A0A6A6GZ48</accession>
<dbReference type="EMBL" id="ML991832">
    <property type="protein sequence ID" value="KAF2231012.1"/>
    <property type="molecule type" value="Genomic_DNA"/>
</dbReference>
<proteinExistence type="predicted"/>
<dbReference type="OrthoDB" id="5230873at2759"/>
<keyword evidence="3" id="KW-1185">Reference proteome</keyword>
<dbReference type="AlphaFoldDB" id="A0A6A6GZ48"/>
<evidence type="ECO:0000313" key="3">
    <source>
        <dbReference type="Proteomes" id="UP000800092"/>
    </source>
</evidence>
<protein>
    <submittedName>
        <fullName evidence="2">Uncharacterized protein</fullName>
    </submittedName>
</protein>
<gene>
    <name evidence="2" type="ORF">EV356DRAFT_535836</name>
</gene>
<dbReference type="Proteomes" id="UP000800092">
    <property type="component" value="Unassembled WGS sequence"/>
</dbReference>
<organism evidence="2 3">
    <name type="scientific">Viridothelium virens</name>
    <name type="common">Speckled blister lichen</name>
    <name type="synonym">Trypethelium virens</name>
    <dbReference type="NCBI Taxonomy" id="1048519"/>
    <lineage>
        <taxon>Eukaryota</taxon>
        <taxon>Fungi</taxon>
        <taxon>Dikarya</taxon>
        <taxon>Ascomycota</taxon>
        <taxon>Pezizomycotina</taxon>
        <taxon>Dothideomycetes</taxon>
        <taxon>Dothideomycetes incertae sedis</taxon>
        <taxon>Trypetheliales</taxon>
        <taxon>Trypetheliaceae</taxon>
        <taxon>Viridothelium</taxon>
    </lineage>
</organism>
<feature type="chain" id="PRO_5025658175" evidence="1">
    <location>
        <begin position="19"/>
        <end position="186"/>
    </location>
</feature>
<reference evidence="2" key="1">
    <citation type="journal article" date="2020" name="Stud. Mycol.">
        <title>101 Dothideomycetes genomes: a test case for predicting lifestyles and emergence of pathogens.</title>
        <authorList>
            <person name="Haridas S."/>
            <person name="Albert R."/>
            <person name="Binder M."/>
            <person name="Bloem J."/>
            <person name="Labutti K."/>
            <person name="Salamov A."/>
            <person name="Andreopoulos B."/>
            <person name="Baker S."/>
            <person name="Barry K."/>
            <person name="Bills G."/>
            <person name="Bluhm B."/>
            <person name="Cannon C."/>
            <person name="Castanera R."/>
            <person name="Culley D."/>
            <person name="Daum C."/>
            <person name="Ezra D."/>
            <person name="Gonzalez J."/>
            <person name="Henrissat B."/>
            <person name="Kuo A."/>
            <person name="Liang C."/>
            <person name="Lipzen A."/>
            <person name="Lutzoni F."/>
            <person name="Magnuson J."/>
            <person name="Mondo S."/>
            <person name="Nolan M."/>
            <person name="Ohm R."/>
            <person name="Pangilinan J."/>
            <person name="Park H.-J."/>
            <person name="Ramirez L."/>
            <person name="Alfaro M."/>
            <person name="Sun H."/>
            <person name="Tritt A."/>
            <person name="Yoshinaga Y."/>
            <person name="Zwiers L.-H."/>
            <person name="Turgeon B."/>
            <person name="Goodwin S."/>
            <person name="Spatafora J."/>
            <person name="Crous P."/>
            <person name="Grigoriev I."/>
        </authorList>
    </citation>
    <scope>NUCLEOTIDE SEQUENCE</scope>
    <source>
        <strain evidence="2">Tuck. ex Michener</strain>
    </source>
</reference>